<feature type="region of interest" description="Disordered" evidence="1">
    <location>
        <begin position="100"/>
        <end position="312"/>
    </location>
</feature>
<reference evidence="2" key="1">
    <citation type="journal article" date="2012" name="Nature">
        <title>The oyster genome reveals stress adaptation and complexity of shell formation.</title>
        <authorList>
            <person name="Zhang G."/>
            <person name="Fang X."/>
            <person name="Guo X."/>
            <person name="Li L."/>
            <person name="Luo R."/>
            <person name="Xu F."/>
            <person name="Yang P."/>
            <person name="Zhang L."/>
            <person name="Wang X."/>
            <person name="Qi H."/>
            <person name="Xiong Z."/>
            <person name="Que H."/>
            <person name="Xie Y."/>
            <person name="Holland P.W."/>
            <person name="Paps J."/>
            <person name="Zhu Y."/>
            <person name="Wu F."/>
            <person name="Chen Y."/>
            <person name="Wang J."/>
            <person name="Peng C."/>
            <person name="Meng J."/>
            <person name="Yang L."/>
            <person name="Liu J."/>
            <person name="Wen B."/>
            <person name="Zhang N."/>
            <person name="Huang Z."/>
            <person name="Zhu Q."/>
            <person name="Feng Y."/>
            <person name="Mount A."/>
            <person name="Hedgecock D."/>
            <person name="Xu Z."/>
            <person name="Liu Y."/>
            <person name="Domazet-Loso T."/>
            <person name="Du Y."/>
            <person name="Sun X."/>
            <person name="Zhang S."/>
            <person name="Liu B."/>
            <person name="Cheng P."/>
            <person name="Jiang X."/>
            <person name="Li J."/>
            <person name="Fan D."/>
            <person name="Wang W."/>
            <person name="Fu W."/>
            <person name="Wang T."/>
            <person name="Wang B."/>
            <person name="Zhang J."/>
            <person name="Peng Z."/>
            <person name="Li Y."/>
            <person name="Li N."/>
            <person name="Wang J."/>
            <person name="Chen M."/>
            <person name="He Y."/>
            <person name="Tan F."/>
            <person name="Song X."/>
            <person name="Zheng Q."/>
            <person name="Huang R."/>
            <person name="Yang H."/>
            <person name="Du X."/>
            <person name="Chen L."/>
            <person name="Yang M."/>
            <person name="Gaffney P.M."/>
            <person name="Wang S."/>
            <person name="Luo L."/>
            <person name="She Z."/>
            <person name="Ming Y."/>
            <person name="Huang W."/>
            <person name="Zhang S."/>
            <person name="Huang B."/>
            <person name="Zhang Y."/>
            <person name="Qu T."/>
            <person name="Ni P."/>
            <person name="Miao G."/>
            <person name="Wang J."/>
            <person name="Wang Q."/>
            <person name="Steinberg C.E."/>
            <person name="Wang H."/>
            <person name="Li N."/>
            <person name="Qian L."/>
            <person name="Zhang G."/>
            <person name="Li Y."/>
            <person name="Yang H."/>
            <person name="Liu X."/>
            <person name="Wang J."/>
            <person name="Yin Y."/>
            <person name="Wang J."/>
        </authorList>
    </citation>
    <scope>NUCLEOTIDE SEQUENCE [LARGE SCALE GENOMIC DNA]</scope>
    <source>
        <strain evidence="2">05x7-T-G4-1.051#20</strain>
    </source>
</reference>
<feature type="compositionally biased region" description="Pro residues" evidence="1">
    <location>
        <begin position="143"/>
        <end position="161"/>
    </location>
</feature>
<evidence type="ECO:0000256" key="1">
    <source>
        <dbReference type="SAM" id="MobiDB-lite"/>
    </source>
</evidence>
<feature type="compositionally biased region" description="Basic residues" evidence="1">
    <location>
        <begin position="274"/>
        <end position="312"/>
    </location>
</feature>
<feature type="compositionally biased region" description="Basic residues" evidence="1">
    <location>
        <begin position="239"/>
        <end position="249"/>
    </location>
</feature>
<dbReference type="InParanoid" id="K1R791"/>
<dbReference type="AlphaFoldDB" id="K1R791"/>
<evidence type="ECO:0000313" key="2">
    <source>
        <dbReference type="EMBL" id="EKC29876.1"/>
    </source>
</evidence>
<feature type="compositionally biased region" description="Pro residues" evidence="1">
    <location>
        <begin position="169"/>
        <end position="178"/>
    </location>
</feature>
<accession>K1R791</accession>
<feature type="compositionally biased region" description="Basic and acidic residues" evidence="1">
    <location>
        <begin position="250"/>
        <end position="273"/>
    </location>
</feature>
<sequence length="312" mass="34612">MHLSMELTTLCLTTPPSTHNQRRNVLTNFYVKQPKNKMPFDMSGKTISQLTQAHFEPYIKEATKTKDKNAAYDPVNQSQHPNQIYEPEVVGAANILYQPEVTPSKTGNNKPNEPFNPFSNSASQPAHNFQNVPSGPAHEASYPEPPNNQNPYPEPPVPVPEYPGAVPEVEPPVEPVPVPAMSKGAPKTVVSLSSSGLSSNNMAKSVAGAGAATVLEPVSEPVPVPVRPNTTPKPLTRAEKKRLRRLQKKKEREAKKKAREAAKKAKKLKEQQKRLARQKARNSRRKAPRTKTTRTSKTPRRRTRNRNPGKKV</sequence>
<organism evidence="2">
    <name type="scientific">Magallana gigas</name>
    <name type="common">Pacific oyster</name>
    <name type="synonym">Crassostrea gigas</name>
    <dbReference type="NCBI Taxonomy" id="29159"/>
    <lineage>
        <taxon>Eukaryota</taxon>
        <taxon>Metazoa</taxon>
        <taxon>Spiralia</taxon>
        <taxon>Lophotrochozoa</taxon>
        <taxon>Mollusca</taxon>
        <taxon>Bivalvia</taxon>
        <taxon>Autobranchia</taxon>
        <taxon>Pteriomorphia</taxon>
        <taxon>Ostreida</taxon>
        <taxon>Ostreoidea</taxon>
        <taxon>Ostreidae</taxon>
        <taxon>Magallana</taxon>
    </lineage>
</organism>
<gene>
    <name evidence="2" type="ORF">CGI_10023446</name>
</gene>
<protein>
    <submittedName>
        <fullName evidence="2">Uncharacterized protein</fullName>
    </submittedName>
</protein>
<dbReference type="HOGENOM" id="CLU_892114_0_0_1"/>
<name>K1R791_MAGGI</name>
<proteinExistence type="predicted"/>
<feature type="compositionally biased region" description="Polar residues" evidence="1">
    <location>
        <begin position="101"/>
        <end position="133"/>
    </location>
</feature>
<dbReference type="EMBL" id="JH819075">
    <property type="protein sequence ID" value="EKC29876.1"/>
    <property type="molecule type" value="Genomic_DNA"/>
</dbReference>